<dbReference type="InterPro" id="IPR018946">
    <property type="entry name" value="PhoD-like_MPP"/>
</dbReference>
<dbReference type="PANTHER" id="PTHR46689:SF1">
    <property type="entry name" value="PHOD-LIKE PHOSPHATASE DOMAIN-CONTAINING PROTEIN"/>
    <property type="match status" value="1"/>
</dbReference>
<proteinExistence type="predicted"/>
<dbReference type="STRING" id="1382522.W6MXU9"/>
<sequence>MVEALNSNWFDPIPLERYSEVVSKASELCGPDEKCPVGEAVGSPALSIRCGPILRFLGSHEDGKKNYRATILVVTEDETSDYSTEPSATFFVGPAAPPSENSKLTLESGSFPVTLFHQEQGFSFWRFLIELPLLGYEQKVKYAINDYTNDYQFIVPSAEQTMNIMSYSCNGFSYSVPTSDFKSSLWLDVLRRHSKLPYHVMIGGGDQIYADSISYECPPFAEWLKHKKLLSTDPLTPEIVTAYEEYYLHHYLKWFGSGYWKGSAGSTWQPMLPMSMAQIPSINVFDDHDIIDGFGSYKEHTMSQPIFKGVGKSAFKYYLLFQQHTSPDEKNSVDKSWIFGTRPGPYIGERSRSMWARLGKEVGFAGFDCRSERKRDQVITRSTYQAIFERLSREIKASNGDIKHLLVLLGVPIAYPRMVWAEAIMSSKLIRPIKYMARKGWIAKGLVNPYDGSIELLDDLNDHWCAHAHKAERNQLVADLTTFGASHGVRITILSGDVHLCGIGRFKTKVHRHAPAVSQHKLESNEETLSNGLTDPRLIFNLISSAIVNAAPPNGMAGLLNSRSKIHRFDRHTDEDVVPIFTHDTDGAERSNLQFLNKRNFADLIPMKNSQFDLSSGSEKNVYPGPVEHAQVVDADSPLSDKKTGRNAPYPIHPNSLIATLHVEKDPKNTESETYDYQLLIPSLEAKQTLADVGVKD</sequence>
<dbReference type="InterPro" id="IPR038607">
    <property type="entry name" value="PhoD-like_sf"/>
</dbReference>
<dbReference type="HOGENOM" id="CLU_000998_3_0_1"/>
<dbReference type="InterPro" id="IPR043904">
    <property type="entry name" value="PhoD_2-like"/>
</dbReference>
<dbReference type="Pfam" id="PF19050">
    <property type="entry name" value="PhoD_2"/>
    <property type="match status" value="2"/>
</dbReference>
<reference evidence="2" key="2">
    <citation type="submission" date="2014-02" db="EMBL/GenBank/DDBJ databases">
        <title>Complete DNA sequence of /Kuraishia capsulata/ illustrates novel genomic features among budding yeasts (/Saccharomycotina/).</title>
        <authorList>
            <person name="Morales L."/>
            <person name="Noel B."/>
            <person name="Porcel B."/>
            <person name="Marcet-Houben M."/>
            <person name="Hullo M-F."/>
            <person name="Sacerdot C."/>
            <person name="Tekaia F."/>
            <person name="Leh-Louis V."/>
            <person name="Despons L."/>
            <person name="Khanna V."/>
            <person name="Aury J-M."/>
            <person name="Barbe V."/>
            <person name="Couloux A."/>
            <person name="Labadie K."/>
            <person name="Pelletier E."/>
            <person name="Souciet J-L."/>
            <person name="Boekhout T."/>
            <person name="Gabaldon T."/>
            <person name="Wincker P."/>
            <person name="Dujon B."/>
        </authorList>
    </citation>
    <scope>NUCLEOTIDE SEQUENCE</scope>
    <source>
        <strain evidence="2">CBS 1993</strain>
    </source>
</reference>
<organism evidence="2 3">
    <name type="scientific">Kuraishia capsulata CBS 1993</name>
    <dbReference type="NCBI Taxonomy" id="1382522"/>
    <lineage>
        <taxon>Eukaryota</taxon>
        <taxon>Fungi</taxon>
        <taxon>Dikarya</taxon>
        <taxon>Ascomycota</taxon>
        <taxon>Saccharomycotina</taxon>
        <taxon>Pichiomycetes</taxon>
        <taxon>Pichiales</taxon>
        <taxon>Pichiaceae</taxon>
        <taxon>Kuraishia</taxon>
    </lineage>
</organism>
<dbReference type="GO" id="GO:0005886">
    <property type="term" value="C:plasma membrane"/>
    <property type="evidence" value="ECO:0007669"/>
    <property type="project" value="EnsemblFungi"/>
</dbReference>
<reference evidence="2" key="1">
    <citation type="submission" date="2013-12" db="EMBL/GenBank/DDBJ databases">
        <authorList>
            <person name="Genoscope - CEA"/>
        </authorList>
    </citation>
    <scope>NUCLEOTIDE SEQUENCE</scope>
    <source>
        <strain evidence="2">CBS 1993</strain>
    </source>
</reference>
<dbReference type="CDD" id="cd07389">
    <property type="entry name" value="MPP_PhoD"/>
    <property type="match status" value="1"/>
</dbReference>
<evidence type="ECO:0000313" key="3">
    <source>
        <dbReference type="Proteomes" id="UP000019384"/>
    </source>
</evidence>
<name>W6MXU9_9ASCO</name>
<dbReference type="RefSeq" id="XP_022461500.1">
    <property type="nucleotide sequence ID" value="XM_022600907.1"/>
</dbReference>
<accession>W6MXU9</accession>
<dbReference type="Gene3D" id="3.60.21.70">
    <property type="entry name" value="PhoD-like phosphatase"/>
    <property type="match status" value="1"/>
</dbReference>
<dbReference type="OrthoDB" id="2419400at2759"/>
<feature type="domain" description="PhoD-like phosphatase" evidence="1">
    <location>
        <begin position="139"/>
        <end position="426"/>
    </location>
</feature>
<protein>
    <recommendedName>
        <fullName evidence="1">PhoD-like phosphatase domain-containing protein</fullName>
    </recommendedName>
</protein>
<dbReference type="PANTHER" id="PTHR46689">
    <property type="entry name" value="MEMBRANE PROTEIN, PUTATIVE-RELATED"/>
    <property type="match status" value="1"/>
</dbReference>
<dbReference type="EMBL" id="HG793131">
    <property type="protein sequence ID" value="CDK29515.1"/>
    <property type="molecule type" value="Genomic_DNA"/>
</dbReference>
<keyword evidence="3" id="KW-1185">Reference proteome</keyword>
<dbReference type="AlphaFoldDB" id="W6MXU9"/>
<dbReference type="Proteomes" id="UP000019384">
    <property type="component" value="Unassembled WGS sequence"/>
</dbReference>
<gene>
    <name evidence="2" type="ORF">KUCA_T00005507001</name>
</gene>
<feature type="domain" description="PhoD-like phosphatase" evidence="1">
    <location>
        <begin position="439"/>
        <end position="613"/>
    </location>
</feature>
<dbReference type="GeneID" id="34522888"/>
<evidence type="ECO:0000313" key="2">
    <source>
        <dbReference type="EMBL" id="CDK29515.1"/>
    </source>
</evidence>
<evidence type="ECO:0000259" key="1">
    <source>
        <dbReference type="Pfam" id="PF19050"/>
    </source>
</evidence>